<keyword evidence="2" id="KW-1133">Transmembrane helix</keyword>
<feature type="compositionally biased region" description="Basic residues" evidence="1">
    <location>
        <begin position="40"/>
        <end position="51"/>
    </location>
</feature>
<dbReference type="CDD" id="cd12087">
    <property type="entry name" value="TM_EGFR-like"/>
    <property type="match status" value="1"/>
</dbReference>
<reference evidence="4" key="1">
    <citation type="submission" date="2022-10" db="UniProtKB">
        <authorList>
            <consortium name="WormBaseParasite"/>
        </authorList>
    </citation>
    <scope>IDENTIFICATION</scope>
    <source>
        <strain evidence="4">MHco3</strain>
    </source>
</reference>
<dbReference type="WBParaSite" id="HCON_00154337-00001">
    <property type="protein sequence ID" value="HCON_00154337-00001"/>
    <property type="gene ID" value="HCON_00154337"/>
</dbReference>
<dbReference type="Proteomes" id="UP000025227">
    <property type="component" value="Unplaced"/>
</dbReference>
<accession>A0A912N0W4</accession>
<protein>
    <submittedName>
        <fullName evidence="4">Uncharacterized protein</fullName>
    </submittedName>
</protein>
<evidence type="ECO:0000313" key="3">
    <source>
        <dbReference type="Proteomes" id="UP000025227"/>
    </source>
</evidence>
<feature type="region of interest" description="Disordered" evidence="1">
    <location>
        <begin position="90"/>
        <end position="123"/>
    </location>
</feature>
<feature type="region of interest" description="Disordered" evidence="1">
    <location>
        <begin position="38"/>
        <end position="58"/>
    </location>
</feature>
<feature type="compositionally biased region" description="Polar residues" evidence="1">
    <location>
        <begin position="91"/>
        <end position="111"/>
    </location>
</feature>
<proteinExistence type="predicted"/>
<name>A0A912N0W4_HAECO</name>
<dbReference type="AlphaFoldDB" id="A0A912N0W4"/>
<feature type="compositionally biased region" description="Low complexity" evidence="1">
    <location>
        <begin position="112"/>
        <end position="123"/>
    </location>
</feature>
<keyword evidence="2" id="KW-0812">Transmembrane</keyword>
<keyword evidence="3" id="KW-1185">Reference proteome</keyword>
<organism evidence="3 4">
    <name type="scientific">Haemonchus contortus</name>
    <name type="common">Barber pole worm</name>
    <dbReference type="NCBI Taxonomy" id="6289"/>
    <lineage>
        <taxon>Eukaryota</taxon>
        <taxon>Metazoa</taxon>
        <taxon>Ecdysozoa</taxon>
        <taxon>Nematoda</taxon>
        <taxon>Chromadorea</taxon>
        <taxon>Rhabditida</taxon>
        <taxon>Rhabditina</taxon>
        <taxon>Rhabditomorpha</taxon>
        <taxon>Strongyloidea</taxon>
        <taxon>Trichostrongylidae</taxon>
        <taxon>Haemonchus</taxon>
    </lineage>
</organism>
<feature type="transmembrane region" description="Helical" evidence="2">
    <location>
        <begin position="63"/>
        <end position="85"/>
    </location>
</feature>
<evidence type="ECO:0000313" key="4">
    <source>
        <dbReference type="WBParaSite" id="HCON_00154337-00001"/>
    </source>
</evidence>
<evidence type="ECO:0000256" key="1">
    <source>
        <dbReference type="SAM" id="MobiDB-lite"/>
    </source>
</evidence>
<sequence>MNVLPLLIDAYNLTDYTVTTTEVVSVDNTTLEILTTKTTKTTRRPRKRKTTRSPTAEDEGLPLGFIIAVGVALILIFAVVIYLFVRKRQLSQRSAKASLREGSSTKAMRTGSSSAQAEQQEEA</sequence>
<evidence type="ECO:0000256" key="2">
    <source>
        <dbReference type="SAM" id="Phobius"/>
    </source>
</evidence>
<keyword evidence="2" id="KW-0472">Membrane</keyword>